<reference evidence="1 2" key="1">
    <citation type="journal article" date="2015" name="Genome Biol. Evol.">
        <title>The genome of winter moth (Operophtera brumata) provides a genomic perspective on sexual dimorphism and phenology.</title>
        <authorList>
            <person name="Derks M.F."/>
            <person name="Smit S."/>
            <person name="Salis L."/>
            <person name="Schijlen E."/>
            <person name="Bossers A."/>
            <person name="Mateman C."/>
            <person name="Pijl A.S."/>
            <person name="de Ridder D."/>
            <person name="Groenen M.A."/>
            <person name="Visser M.E."/>
            <person name="Megens H.J."/>
        </authorList>
    </citation>
    <scope>NUCLEOTIDE SEQUENCE [LARGE SCALE GENOMIC DNA]</scope>
    <source>
        <strain evidence="1">WM2013NL</strain>
        <tissue evidence="1">Head and thorax</tissue>
    </source>
</reference>
<dbReference type="Gene3D" id="3.40.50.150">
    <property type="entry name" value="Vaccinia Virus protein VP39"/>
    <property type="match status" value="1"/>
</dbReference>
<dbReference type="Proteomes" id="UP000037510">
    <property type="component" value="Unassembled WGS sequence"/>
</dbReference>
<proteinExistence type="predicted"/>
<organism evidence="1 2">
    <name type="scientific">Operophtera brumata</name>
    <name type="common">Winter moth</name>
    <name type="synonym">Phalaena brumata</name>
    <dbReference type="NCBI Taxonomy" id="104452"/>
    <lineage>
        <taxon>Eukaryota</taxon>
        <taxon>Metazoa</taxon>
        <taxon>Ecdysozoa</taxon>
        <taxon>Arthropoda</taxon>
        <taxon>Hexapoda</taxon>
        <taxon>Insecta</taxon>
        <taxon>Pterygota</taxon>
        <taxon>Neoptera</taxon>
        <taxon>Endopterygota</taxon>
        <taxon>Lepidoptera</taxon>
        <taxon>Glossata</taxon>
        <taxon>Ditrysia</taxon>
        <taxon>Geometroidea</taxon>
        <taxon>Geometridae</taxon>
        <taxon>Larentiinae</taxon>
        <taxon>Operophtera</taxon>
    </lineage>
</organism>
<protein>
    <submittedName>
        <fullName evidence="1">CGI-01 protein</fullName>
    </submittedName>
</protein>
<comment type="caution">
    <text evidence="1">The sequence shown here is derived from an EMBL/GenBank/DDBJ whole genome shotgun (WGS) entry which is preliminary data.</text>
</comment>
<evidence type="ECO:0000313" key="2">
    <source>
        <dbReference type="Proteomes" id="UP000037510"/>
    </source>
</evidence>
<dbReference type="STRING" id="104452.A0A0L7LA17"/>
<sequence length="153" mass="17667">MDNKDRTLGLSCPSAQFLQDDVVCHVTTLLCDNGHFVLNLVCRDATLQSAIITSLKRHFKHLVSIKLYEELNEIIFATNSEKPYSKEDLETAAKSLNGTARQRNLVDIRCVDLKDFLQSLIFCKKKYNLVFYVFKFLVKFISFSFNQLKAQYN</sequence>
<dbReference type="InterPro" id="IPR029063">
    <property type="entry name" value="SAM-dependent_MTases_sf"/>
</dbReference>
<name>A0A0L7LA17_OPEBR</name>
<accession>A0A0L7LA17</accession>
<keyword evidence="2" id="KW-1185">Reference proteome</keyword>
<evidence type="ECO:0000313" key="1">
    <source>
        <dbReference type="EMBL" id="KOB72091.1"/>
    </source>
</evidence>
<dbReference type="AlphaFoldDB" id="A0A0L7LA17"/>
<dbReference type="EMBL" id="JTDY01002109">
    <property type="protein sequence ID" value="KOB72091.1"/>
    <property type="molecule type" value="Genomic_DNA"/>
</dbReference>
<gene>
    <name evidence="1" type="ORF">OBRU01_03413</name>
</gene>